<dbReference type="RefSeq" id="WP_344203407.1">
    <property type="nucleotide sequence ID" value="NZ_BAAAME010000005.1"/>
</dbReference>
<keyword evidence="4" id="KW-1185">Reference proteome</keyword>
<evidence type="ECO:0000259" key="2">
    <source>
        <dbReference type="Pfam" id="PF07510"/>
    </source>
</evidence>
<keyword evidence="3" id="KW-0378">Hydrolase</keyword>
<comment type="caution">
    <text evidence="3">The sequence shown here is derived from an EMBL/GenBank/DDBJ whole genome shotgun (WGS) entry which is preliminary data.</text>
</comment>
<name>A0ABN2K763_9ACTN</name>
<protein>
    <submittedName>
        <fullName evidence="3">HNH endonuclease family protein</fullName>
    </submittedName>
</protein>
<sequence length="225" mass="24450">MITRDSHRRSARLITLLAATLLLVLLQPVASAQAAATTARDLLASLPTATEVRTGYDRNLFNHWIDANGNGCNTRAEVLIAESQTAVTRTGTCTITAGRWYSPYDQATWTAPSDVDIDHMVPLAEAWDSGARSWTASRRTAFANDLGLAESLIAVTDSVNQSKGDQDPAQWMPSNGAYACTYVTAWIMVKYRWNLSVDQAERTALTSRLNSGGCGDRTIDSPPRA</sequence>
<reference evidence="3 4" key="1">
    <citation type="journal article" date="2019" name="Int. J. Syst. Evol. Microbiol.">
        <title>The Global Catalogue of Microorganisms (GCM) 10K type strain sequencing project: providing services to taxonomists for standard genome sequencing and annotation.</title>
        <authorList>
            <consortium name="The Broad Institute Genomics Platform"/>
            <consortium name="The Broad Institute Genome Sequencing Center for Infectious Disease"/>
            <person name="Wu L."/>
            <person name="Ma J."/>
        </authorList>
    </citation>
    <scope>NUCLEOTIDE SEQUENCE [LARGE SCALE GENOMIC DNA]</scope>
    <source>
        <strain evidence="3 4">JCM 13518</strain>
    </source>
</reference>
<dbReference type="PANTHER" id="PTHR24094:SF15">
    <property type="entry name" value="AMP-DEPENDENT SYNTHETASE_LIGASE DOMAIN-CONTAINING PROTEIN-RELATED"/>
    <property type="match status" value="1"/>
</dbReference>
<dbReference type="GO" id="GO:0004519">
    <property type="term" value="F:endonuclease activity"/>
    <property type="evidence" value="ECO:0007669"/>
    <property type="project" value="UniProtKB-KW"/>
</dbReference>
<dbReference type="InterPro" id="IPR011089">
    <property type="entry name" value="GmrSD_C"/>
</dbReference>
<organism evidence="3 4">
    <name type="scientific">Aeromicrobium alkaliterrae</name>
    <dbReference type="NCBI Taxonomy" id="302168"/>
    <lineage>
        <taxon>Bacteria</taxon>
        <taxon>Bacillati</taxon>
        <taxon>Actinomycetota</taxon>
        <taxon>Actinomycetes</taxon>
        <taxon>Propionibacteriales</taxon>
        <taxon>Nocardioidaceae</taxon>
        <taxon>Aeromicrobium</taxon>
    </lineage>
</organism>
<gene>
    <name evidence="3" type="ORF">GCM10009710_32010</name>
</gene>
<dbReference type="EMBL" id="BAAAME010000005">
    <property type="protein sequence ID" value="GAA1749634.1"/>
    <property type="molecule type" value="Genomic_DNA"/>
</dbReference>
<feature type="domain" description="GmrSD restriction endonucleases C-terminal" evidence="2">
    <location>
        <begin position="93"/>
        <end position="206"/>
    </location>
</feature>
<feature type="chain" id="PRO_5047355816" evidence="1">
    <location>
        <begin position="35"/>
        <end position="225"/>
    </location>
</feature>
<proteinExistence type="predicted"/>
<feature type="signal peptide" evidence="1">
    <location>
        <begin position="1"/>
        <end position="34"/>
    </location>
</feature>
<dbReference type="Pfam" id="PF07510">
    <property type="entry name" value="GmrSD_C"/>
    <property type="match status" value="1"/>
</dbReference>
<dbReference type="Proteomes" id="UP001501057">
    <property type="component" value="Unassembled WGS sequence"/>
</dbReference>
<evidence type="ECO:0000313" key="4">
    <source>
        <dbReference type="Proteomes" id="UP001501057"/>
    </source>
</evidence>
<accession>A0ABN2K763</accession>
<evidence type="ECO:0000313" key="3">
    <source>
        <dbReference type="EMBL" id="GAA1749634.1"/>
    </source>
</evidence>
<keyword evidence="3" id="KW-0540">Nuclease</keyword>
<evidence type="ECO:0000256" key="1">
    <source>
        <dbReference type="SAM" id="SignalP"/>
    </source>
</evidence>
<dbReference type="PANTHER" id="PTHR24094">
    <property type="entry name" value="SECRETED PROTEIN"/>
    <property type="match status" value="1"/>
</dbReference>
<keyword evidence="1" id="KW-0732">Signal</keyword>
<keyword evidence="3" id="KW-0255">Endonuclease</keyword>